<sequence length="312" mass="34879">MYPIRFENLYYEKVWGGRDFESFRDNLPEGNIGESWDIACHNNGTGVVANGELKGLNFNELISKYGTAVLGTNVDLERFPLLVKLINSKEKLSVQVHPGDEYAAKHEGDNGKTEAWYVVDAKPGASLIVGTKNCTKEEFEAAIKNSTVENYLNKIEVKKGDCFLINSGLVHAICEGVIIAEIQQNSDVTYRVYDYGRPREIHVDKALDVIDFNLQCENLKGNEESFKGYKKSLLCENEYFGIENLVIETNLETTSNLEHFDILTCVDGHGYISGANFNEEIKIGDSLLIPASLGKYEIKGNITVLRSYPVAQ</sequence>
<dbReference type="InterPro" id="IPR049071">
    <property type="entry name" value="MPI_cupin_dom"/>
</dbReference>
<dbReference type="EMBL" id="FQZB01000017">
    <property type="protein sequence ID" value="SHK44969.1"/>
    <property type="molecule type" value="Genomic_DNA"/>
</dbReference>
<evidence type="ECO:0000259" key="7">
    <source>
        <dbReference type="Pfam" id="PF20511"/>
    </source>
</evidence>
<dbReference type="InterPro" id="IPR051804">
    <property type="entry name" value="Carb_Metab_Reg_Kinase/Isom"/>
</dbReference>
<dbReference type="PANTHER" id="PTHR42742:SF3">
    <property type="entry name" value="FRUCTOKINASE"/>
    <property type="match status" value="1"/>
</dbReference>
<dbReference type="InterPro" id="IPR011051">
    <property type="entry name" value="RmlC_Cupin_sf"/>
</dbReference>
<feature type="domain" description="Phosphomannose isomerase type I catalytic" evidence="7">
    <location>
        <begin position="7"/>
        <end position="105"/>
    </location>
</feature>
<keyword evidence="2 5" id="KW-0862">Zinc</keyword>
<reference evidence="9 10" key="1">
    <citation type="submission" date="2016-11" db="EMBL/GenBank/DDBJ databases">
        <authorList>
            <person name="Jaros S."/>
            <person name="Januszkiewicz K."/>
            <person name="Wedrychowicz H."/>
        </authorList>
    </citation>
    <scope>NUCLEOTIDE SEQUENCE [LARGE SCALE GENOMIC DNA]</scope>
    <source>
        <strain evidence="9 10">DSM 21758</strain>
    </source>
</reference>
<keyword evidence="10" id="KW-1185">Reference proteome</keyword>
<evidence type="ECO:0000256" key="1">
    <source>
        <dbReference type="ARBA" id="ARBA00022723"/>
    </source>
</evidence>
<evidence type="ECO:0000256" key="2">
    <source>
        <dbReference type="ARBA" id="ARBA00022833"/>
    </source>
</evidence>
<evidence type="ECO:0000256" key="5">
    <source>
        <dbReference type="PIRSR" id="PIRSR036894-1"/>
    </source>
</evidence>
<dbReference type="OrthoDB" id="9808275at2"/>
<feature type="binding site" evidence="5">
    <location>
        <position position="171"/>
    </location>
    <ligand>
        <name>Zn(2+)</name>
        <dbReference type="ChEBI" id="CHEBI:29105"/>
    </ligand>
</feature>
<dbReference type="RefSeq" id="WP_072991866.1">
    <property type="nucleotide sequence ID" value="NZ_FQZB01000017.1"/>
</dbReference>
<keyword evidence="1 5" id="KW-0479">Metal-binding</keyword>
<dbReference type="InterPro" id="IPR014628">
    <property type="entry name" value="Man6P_isomerase_Firm_short"/>
</dbReference>
<dbReference type="PANTHER" id="PTHR42742">
    <property type="entry name" value="TRANSCRIPTIONAL REPRESSOR MPRA"/>
    <property type="match status" value="1"/>
</dbReference>
<evidence type="ECO:0000256" key="6">
    <source>
        <dbReference type="PIRSR" id="PIRSR036894-2"/>
    </source>
</evidence>
<feature type="binding site" evidence="5">
    <location>
        <position position="114"/>
    </location>
    <ligand>
        <name>Zn(2+)</name>
        <dbReference type="ChEBI" id="CHEBI:29105"/>
    </ligand>
</feature>
<keyword evidence="9" id="KW-0413">Isomerase</keyword>
<dbReference type="Pfam" id="PF21621">
    <property type="entry name" value="MPI_cupin_dom"/>
    <property type="match status" value="1"/>
</dbReference>
<dbReference type="GO" id="GO:0008270">
    <property type="term" value="F:zinc ion binding"/>
    <property type="evidence" value="ECO:0007669"/>
    <property type="project" value="InterPro"/>
</dbReference>
<proteinExistence type="predicted"/>
<gene>
    <name evidence="9" type="ORF">SAMN02745163_03830</name>
</gene>
<organism evidence="9 10">
    <name type="scientific">Clostridium cavendishii DSM 21758</name>
    <dbReference type="NCBI Taxonomy" id="1121302"/>
    <lineage>
        <taxon>Bacteria</taxon>
        <taxon>Bacillati</taxon>
        <taxon>Bacillota</taxon>
        <taxon>Clostridia</taxon>
        <taxon>Eubacteriales</taxon>
        <taxon>Clostridiaceae</taxon>
        <taxon>Clostridium</taxon>
    </lineage>
</organism>
<dbReference type="Gene3D" id="2.60.120.10">
    <property type="entry name" value="Jelly Rolls"/>
    <property type="match status" value="2"/>
</dbReference>
<evidence type="ECO:0000313" key="10">
    <source>
        <dbReference type="Proteomes" id="UP000184310"/>
    </source>
</evidence>
<name>A0A1M6SK50_9CLOT</name>
<protein>
    <recommendedName>
        <fullName evidence="3">Phosphohexomutase</fullName>
    </recommendedName>
    <alternativeName>
        <fullName evidence="4">Phosphomannose isomerase</fullName>
    </alternativeName>
</protein>
<dbReference type="STRING" id="1121302.SAMN02745163_03830"/>
<dbReference type="AlphaFoldDB" id="A0A1M6SK50"/>
<dbReference type="Proteomes" id="UP000184310">
    <property type="component" value="Unassembled WGS sequence"/>
</dbReference>
<feature type="domain" description="Mannose-6-phosphate isomerase cupin" evidence="8">
    <location>
        <begin position="235"/>
        <end position="309"/>
    </location>
</feature>
<feature type="active site" evidence="6">
    <location>
        <position position="191"/>
    </location>
</feature>
<evidence type="ECO:0000313" key="9">
    <source>
        <dbReference type="EMBL" id="SHK44969.1"/>
    </source>
</evidence>
<feature type="binding site" evidence="5">
    <location>
        <position position="97"/>
    </location>
    <ligand>
        <name>Zn(2+)</name>
        <dbReference type="ChEBI" id="CHEBI:29105"/>
    </ligand>
</feature>
<dbReference type="CDD" id="cd07010">
    <property type="entry name" value="cupin_PMI_type_I_N_bac"/>
    <property type="match status" value="1"/>
</dbReference>
<evidence type="ECO:0000256" key="4">
    <source>
        <dbReference type="ARBA" id="ARBA00030762"/>
    </source>
</evidence>
<evidence type="ECO:0000259" key="8">
    <source>
        <dbReference type="Pfam" id="PF21621"/>
    </source>
</evidence>
<accession>A0A1M6SK50</accession>
<dbReference type="InterPro" id="IPR046457">
    <property type="entry name" value="PMI_typeI_cat"/>
</dbReference>
<dbReference type="SUPFAM" id="SSF51182">
    <property type="entry name" value="RmlC-like cupins"/>
    <property type="match status" value="1"/>
</dbReference>
<dbReference type="InterPro" id="IPR014710">
    <property type="entry name" value="RmlC-like_jellyroll"/>
</dbReference>
<dbReference type="Pfam" id="PF20511">
    <property type="entry name" value="PMI_typeI_cat"/>
    <property type="match status" value="1"/>
</dbReference>
<dbReference type="GO" id="GO:0004476">
    <property type="term" value="F:mannose-6-phosphate isomerase activity"/>
    <property type="evidence" value="ECO:0007669"/>
    <property type="project" value="InterPro"/>
</dbReference>
<dbReference type="GO" id="GO:0005975">
    <property type="term" value="P:carbohydrate metabolic process"/>
    <property type="evidence" value="ECO:0007669"/>
    <property type="project" value="InterPro"/>
</dbReference>
<comment type="cofactor">
    <cofactor evidence="5">
        <name>Zn(2+)</name>
        <dbReference type="ChEBI" id="CHEBI:29105"/>
    </cofactor>
    <text evidence="5">Binds 1 zinc ion per subunit.</text>
</comment>
<evidence type="ECO:0000256" key="3">
    <source>
        <dbReference type="ARBA" id="ARBA00029741"/>
    </source>
</evidence>
<dbReference type="PIRSF" id="PIRSF036894">
    <property type="entry name" value="PMI_Firm_short"/>
    <property type="match status" value="1"/>
</dbReference>